<organism evidence="1 2">
    <name type="scientific">candidate division WWE3 bacterium CG22_combo_CG10-13_8_21_14_all_39_12</name>
    <dbReference type="NCBI Taxonomy" id="1975094"/>
    <lineage>
        <taxon>Bacteria</taxon>
        <taxon>Katanobacteria</taxon>
    </lineage>
</organism>
<dbReference type="EMBL" id="PCSU01000023">
    <property type="protein sequence ID" value="PIP56712.1"/>
    <property type="molecule type" value="Genomic_DNA"/>
</dbReference>
<reference evidence="1 2" key="1">
    <citation type="submission" date="2017-09" db="EMBL/GenBank/DDBJ databases">
        <title>Depth-based differentiation of microbial function through sediment-hosted aquifers and enrichment of novel symbionts in the deep terrestrial subsurface.</title>
        <authorList>
            <person name="Probst A.J."/>
            <person name="Ladd B."/>
            <person name="Jarett J.K."/>
            <person name="Geller-Mcgrath D.E."/>
            <person name="Sieber C.M."/>
            <person name="Emerson J.B."/>
            <person name="Anantharaman K."/>
            <person name="Thomas B.C."/>
            <person name="Malmstrom R."/>
            <person name="Stieglmeier M."/>
            <person name="Klingl A."/>
            <person name="Woyke T."/>
            <person name="Ryan C.M."/>
            <person name="Banfield J.F."/>
        </authorList>
    </citation>
    <scope>NUCLEOTIDE SEQUENCE [LARGE SCALE GENOMIC DNA]</scope>
    <source>
        <strain evidence="1">CG22_combo_CG10-13_8_21_14_all_39_12</strain>
    </source>
</reference>
<evidence type="ECO:0000313" key="1">
    <source>
        <dbReference type="EMBL" id="PIP56712.1"/>
    </source>
</evidence>
<name>A0A2H0BGA9_UNCKA</name>
<protein>
    <recommendedName>
        <fullName evidence="3">Septum formation initiator</fullName>
    </recommendedName>
</protein>
<dbReference type="Pfam" id="PF04977">
    <property type="entry name" value="DivIC"/>
    <property type="match status" value="1"/>
</dbReference>
<accession>A0A2H0BGA9</accession>
<comment type="caution">
    <text evidence="1">The sequence shown here is derived from an EMBL/GenBank/DDBJ whole genome shotgun (WGS) entry which is preliminary data.</text>
</comment>
<dbReference type="Proteomes" id="UP000228495">
    <property type="component" value="Unassembled WGS sequence"/>
</dbReference>
<evidence type="ECO:0008006" key="3">
    <source>
        <dbReference type="Google" id="ProtNLM"/>
    </source>
</evidence>
<dbReference type="InterPro" id="IPR007060">
    <property type="entry name" value="FtsL/DivIC"/>
</dbReference>
<proteinExistence type="predicted"/>
<sequence length="121" mass="13874">MQKKVIISRIVVVGLLFLVFNLGKTMVQTYTASKRVGELDLQVSQLEMEFNKILQEKEYKETDEFVEKEARNKLQLIKPGESVVVIDRNQEAVLGVADENPRKDISLQDQWAQLLLSGLRL</sequence>
<dbReference type="AlphaFoldDB" id="A0A2H0BGA9"/>
<gene>
    <name evidence="1" type="ORF">COX05_01695</name>
</gene>
<evidence type="ECO:0000313" key="2">
    <source>
        <dbReference type="Proteomes" id="UP000228495"/>
    </source>
</evidence>